<keyword evidence="3" id="KW-1185">Reference proteome</keyword>
<sequence>MKLNWTAIATGFVVTFLVAVISGLLVAGSELTTLAMSWTVIGIVGGLAAGYVAGGTMTSGVVHGGIATVVGSLVTLVIAVFTTLLFAGLVPAFGVSVGGLLLIAFYAVPGAIGGAAGSWAHTRREARRMAGVRA</sequence>
<feature type="transmembrane region" description="Helical" evidence="1">
    <location>
        <begin position="99"/>
        <end position="120"/>
    </location>
</feature>
<evidence type="ECO:0000313" key="3">
    <source>
        <dbReference type="Proteomes" id="UP001056855"/>
    </source>
</evidence>
<dbReference type="AlphaFoldDB" id="A0A9E7SSL8"/>
<feature type="transmembrane region" description="Helical" evidence="1">
    <location>
        <begin position="66"/>
        <end position="93"/>
    </location>
</feature>
<reference evidence="2" key="1">
    <citation type="submission" date="2022-06" db="EMBL/GenBank/DDBJ databases">
        <title>Diverse halophilic archaea isolated from saline environments.</title>
        <authorList>
            <person name="Cui H.-L."/>
        </authorList>
    </citation>
    <scope>NUCLEOTIDE SEQUENCE</scope>
    <source>
        <strain evidence="2">WLHS1</strain>
    </source>
</reference>
<dbReference type="EMBL" id="CP100355">
    <property type="protein sequence ID" value="UTF52689.1"/>
    <property type="molecule type" value="Genomic_DNA"/>
</dbReference>
<keyword evidence="1" id="KW-1133">Transmembrane helix</keyword>
<dbReference type="GeneID" id="73290971"/>
<dbReference type="RefSeq" id="WP_254156698.1">
    <property type="nucleotide sequence ID" value="NZ_CP100355.1"/>
</dbReference>
<feature type="transmembrane region" description="Helical" evidence="1">
    <location>
        <begin position="7"/>
        <end position="28"/>
    </location>
</feature>
<organism evidence="2 3">
    <name type="scientific">Natronosalvus rutilus</name>
    <dbReference type="NCBI Taxonomy" id="2953753"/>
    <lineage>
        <taxon>Archaea</taxon>
        <taxon>Methanobacteriati</taxon>
        <taxon>Methanobacteriota</taxon>
        <taxon>Stenosarchaea group</taxon>
        <taxon>Halobacteria</taxon>
        <taxon>Halobacteriales</taxon>
        <taxon>Natrialbaceae</taxon>
        <taxon>Natronosalvus</taxon>
    </lineage>
</organism>
<dbReference type="InterPro" id="IPR040493">
    <property type="entry name" value="DUF5518"/>
</dbReference>
<name>A0A9E7SSL8_9EURY</name>
<keyword evidence="1" id="KW-0812">Transmembrane</keyword>
<feature type="transmembrane region" description="Helical" evidence="1">
    <location>
        <begin position="34"/>
        <end position="54"/>
    </location>
</feature>
<dbReference type="KEGG" id="sawl:NGM29_12955"/>
<proteinExistence type="predicted"/>
<dbReference type="Proteomes" id="UP001056855">
    <property type="component" value="Chromosome"/>
</dbReference>
<evidence type="ECO:0000313" key="2">
    <source>
        <dbReference type="EMBL" id="UTF52689.1"/>
    </source>
</evidence>
<accession>A0A9E7SSL8</accession>
<dbReference type="Pfam" id="PF17647">
    <property type="entry name" value="DUF5518"/>
    <property type="match status" value="1"/>
</dbReference>
<gene>
    <name evidence="2" type="ORF">NGM29_12955</name>
</gene>
<protein>
    <submittedName>
        <fullName evidence="2">DUF5518 domain-containing protein</fullName>
    </submittedName>
</protein>
<keyword evidence="1" id="KW-0472">Membrane</keyword>
<evidence type="ECO:0000256" key="1">
    <source>
        <dbReference type="SAM" id="Phobius"/>
    </source>
</evidence>